<comment type="similarity">
    <text evidence="2">Belongs to the UPF0126 family.</text>
</comment>
<evidence type="ECO:0000256" key="6">
    <source>
        <dbReference type="ARBA" id="ARBA00023136"/>
    </source>
</evidence>
<feature type="transmembrane region" description="Helical" evidence="7">
    <location>
        <begin position="146"/>
        <end position="164"/>
    </location>
</feature>
<feature type="transmembrane region" description="Helical" evidence="7">
    <location>
        <begin position="6"/>
        <end position="25"/>
    </location>
</feature>
<sequence length="206" mass="22254">MEQIFYWTDLAGVAVFAISGTLLAFRKHMDGFGVIVLASVTAIGGGTLRDLILGLPVFWTTDPTYLYCILAVAVLTIIWLRFKAYIPITTLLVADAVGVAFFATMGAQKTLMAGFSPFIAVVMGTISACFGGMIRDVLARDIPMVLKGELYATTCVVGASAYVIVMQWNAVAALSVGMLATLLLRLTAIRYRWSLPVFQEHQDGSL</sequence>
<reference evidence="9 10" key="1">
    <citation type="journal article" date="2011" name="Front. Microbiol.">
        <title>Genomic signatures of strain selection and enhancement in Bacillus atrophaeus var. globigii, a historical biowarfare simulant.</title>
        <authorList>
            <person name="Gibbons H.S."/>
            <person name="Broomall S.M."/>
            <person name="McNew L.A."/>
            <person name="Daligault H."/>
            <person name="Chapman C."/>
            <person name="Bruce D."/>
            <person name="Karavis M."/>
            <person name="Krepps M."/>
            <person name="McGregor P.A."/>
            <person name="Hong C."/>
            <person name="Park K.H."/>
            <person name="Akmal A."/>
            <person name="Feldman A."/>
            <person name="Lin J.S."/>
            <person name="Chang W.E."/>
            <person name="Higgs B.W."/>
            <person name="Demirev P."/>
            <person name="Lindquist J."/>
            <person name="Liem A."/>
            <person name="Fochler E."/>
            <person name="Read T.D."/>
            <person name="Tapia R."/>
            <person name="Johnson S."/>
            <person name="Bishop-Lilly K.A."/>
            <person name="Detter C."/>
            <person name="Han C."/>
            <person name="Sozhamannan S."/>
            <person name="Rosenzweig C.N."/>
            <person name="Skowronski E.W."/>
        </authorList>
    </citation>
    <scope>NUCLEOTIDE SEQUENCE [LARGE SCALE GENOMIC DNA]</scope>
    <source>
        <strain evidence="9 10">CC-PW-9</strain>
    </source>
</reference>
<dbReference type="EMBL" id="PIQH01000003">
    <property type="protein sequence ID" value="RUO80759.1"/>
    <property type="molecule type" value="Genomic_DNA"/>
</dbReference>
<comment type="caution">
    <text evidence="9">The sequence shown here is derived from an EMBL/GenBank/DDBJ whole genome shotgun (WGS) entry which is preliminary data.</text>
</comment>
<evidence type="ECO:0000259" key="8">
    <source>
        <dbReference type="Pfam" id="PF03458"/>
    </source>
</evidence>
<keyword evidence="5 7" id="KW-1133">Transmembrane helix</keyword>
<dbReference type="OrthoDB" id="9791874at2"/>
<evidence type="ECO:0000313" key="9">
    <source>
        <dbReference type="EMBL" id="RUO80759.1"/>
    </source>
</evidence>
<feature type="transmembrane region" description="Helical" evidence="7">
    <location>
        <begin position="170"/>
        <end position="188"/>
    </location>
</feature>
<feature type="domain" description="Glycine transporter" evidence="8">
    <location>
        <begin position="93"/>
        <end position="165"/>
    </location>
</feature>
<proteinExistence type="inferred from homology"/>
<evidence type="ECO:0000256" key="4">
    <source>
        <dbReference type="ARBA" id="ARBA00022692"/>
    </source>
</evidence>
<evidence type="ECO:0000256" key="7">
    <source>
        <dbReference type="SAM" id="Phobius"/>
    </source>
</evidence>
<evidence type="ECO:0000313" key="10">
    <source>
        <dbReference type="Proteomes" id="UP000287996"/>
    </source>
</evidence>
<keyword evidence="4 7" id="KW-0812">Transmembrane</keyword>
<dbReference type="Proteomes" id="UP000287996">
    <property type="component" value="Unassembled WGS sequence"/>
</dbReference>
<dbReference type="InterPro" id="IPR005115">
    <property type="entry name" value="Gly_transporter"/>
</dbReference>
<feature type="transmembrane region" description="Helical" evidence="7">
    <location>
        <begin position="64"/>
        <end position="82"/>
    </location>
</feature>
<dbReference type="GO" id="GO:0005886">
    <property type="term" value="C:plasma membrane"/>
    <property type="evidence" value="ECO:0007669"/>
    <property type="project" value="UniProtKB-SubCell"/>
</dbReference>
<dbReference type="RefSeq" id="WP_126841290.1">
    <property type="nucleotide sequence ID" value="NZ_PIQH01000003.1"/>
</dbReference>
<name>A0A432ZS92_9GAMM</name>
<feature type="transmembrane region" description="Helical" evidence="7">
    <location>
        <begin position="113"/>
        <end position="134"/>
    </location>
</feature>
<feature type="transmembrane region" description="Helical" evidence="7">
    <location>
        <begin position="89"/>
        <end position="107"/>
    </location>
</feature>
<keyword evidence="6 7" id="KW-0472">Membrane</keyword>
<dbReference type="AlphaFoldDB" id="A0A432ZS92"/>
<evidence type="ECO:0000256" key="2">
    <source>
        <dbReference type="ARBA" id="ARBA00008193"/>
    </source>
</evidence>
<comment type="subcellular location">
    <subcellularLocation>
        <location evidence="1">Cell membrane</location>
        <topology evidence="1">Multi-pass membrane protein</topology>
    </subcellularLocation>
</comment>
<accession>A0A432ZS92</accession>
<dbReference type="PANTHER" id="PTHR30506:SF3">
    <property type="entry name" value="UPF0126 INNER MEMBRANE PROTEIN YADS-RELATED"/>
    <property type="match status" value="1"/>
</dbReference>
<keyword evidence="3" id="KW-1003">Cell membrane</keyword>
<feature type="transmembrane region" description="Helical" evidence="7">
    <location>
        <begin position="32"/>
        <end position="52"/>
    </location>
</feature>
<gene>
    <name evidence="9" type="ORF">CWI84_04010</name>
</gene>
<keyword evidence="10" id="KW-1185">Reference proteome</keyword>
<evidence type="ECO:0000256" key="5">
    <source>
        <dbReference type="ARBA" id="ARBA00022989"/>
    </source>
</evidence>
<protein>
    <recommendedName>
        <fullName evidence="8">Glycine transporter domain-containing protein</fullName>
    </recommendedName>
</protein>
<organism evidence="9 10">
    <name type="scientific">Idiomarina tyrosinivorans</name>
    <dbReference type="NCBI Taxonomy" id="1445662"/>
    <lineage>
        <taxon>Bacteria</taxon>
        <taxon>Pseudomonadati</taxon>
        <taxon>Pseudomonadota</taxon>
        <taxon>Gammaproteobacteria</taxon>
        <taxon>Alteromonadales</taxon>
        <taxon>Idiomarinaceae</taxon>
        <taxon>Idiomarina</taxon>
    </lineage>
</organism>
<evidence type="ECO:0000256" key="3">
    <source>
        <dbReference type="ARBA" id="ARBA00022475"/>
    </source>
</evidence>
<dbReference type="PANTHER" id="PTHR30506">
    <property type="entry name" value="INNER MEMBRANE PROTEIN"/>
    <property type="match status" value="1"/>
</dbReference>
<feature type="domain" description="Glycine transporter" evidence="8">
    <location>
        <begin position="6"/>
        <end position="79"/>
    </location>
</feature>
<evidence type="ECO:0000256" key="1">
    <source>
        <dbReference type="ARBA" id="ARBA00004651"/>
    </source>
</evidence>
<dbReference type="Pfam" id="PF03458">
    <property type="entry name" value="Gly_transporter"/>
    <property type="match status" value="2"/>
</dbReference>